<name>A0AA88DUA8_FICCA</name>
<evidence type="ECO:0000313" key="4">
    <source>
        <dbReference type="Proteomes" id="UP001187192"/>
    </source>
</evidence>
<evidence type="ECO:0000259" key="2">
    <source>
        <dbReference type="Pfam" id="PF13952"/>
    </source>
</evidence>
<feature type="compositionally biased region" description="Acidic residues" evidence="1">
    <location>
        <begin position="237"/>
        <end position="246"/>
    </location>
</feature>
<organism evidence="3 4">
    <name type="scientific">Ficus carica</name>
    <name type="common">Common fig</name>
    <dbReference type="NCBI Taxonomy" id="3494"/>
    <lineage>
        <taxon>Eukaryota</taxon>
        <taxon>Viridiplantae</taxon>
        <taxon>Streptophyta</taxon>
        <taxon>Embryophyta</taxon>
        <taxon>Tracheophyta</taxon>
        <taxon>Spermatophyta</taxon>
        <taxon>Magnoliopsida</taxon>
        <taxon>eudicotyledons</taxon>
        <taxon>Gunneridae</taxon>
        <taxon>Pentapetalae</taxon>
        <taxon>rosids</taxon>
        <taxon>fabids</taxon>
        <taxon>Rosales</taxon>
        <taxon>Moraceae</taxon>
        <taxon>Ficeae</taxon>
        <taxon>Ficus</taxon>
    </lineage>
</organism>
<dbReference type="InterPro" id="IPR025312">
    <property type="entry name" value="DUF4216"/>
</dbReference>
<feature type="domain" description="DUF4216" evidence="2">
    <location>
        <begin position="70"/>
        <end position="132"/>
    </location>
</feature>
<gene>
    <name evidence="3" type="ORF">TIFTF001_030899</name>
</gene>
<evidence type="ECO:0000313" key="3">
    <source>
        <dbReference type="EMBL" id="GMN61811.1"/>
    </source>
</evidence>
<dbReference type="AlphaFoldDB" id="A0AA88DUA8"/>
<dbReference type="EMBL" id="BTGU01000117">
    <property type="protein sequence ID" value="GMN61811.1"/>
    <property type="molecule type" value="Genomic_DNA"/>
</dbReference>
<dbReference type="Pfam" id="PF13952">
    <property type="entry name" value="DUF4216"/>
    <property type="match status" value="1"/>
</dbReference>
<proteinExistence type="predicted"/>
<sequence length="246" mass="28871">MKRKLHVEHKEELKKISGVNVEERHGKEFHDWFANHIEALRQTEPTKVTDELYALASGPKFRGALCHVFELNFKFGYRIVLFKCKWLDTDPKDHNISTSYNITTIRTRSTWYDDCPFILRNEVHQAFYLRDGTLDYVKMQRVQHRLHWDALEISAKEAEDTVCPKMNEKSYNFKWTEHVGDIRDESLVTKFGKEEVINDDAVPSCDDVGDDQCKMFDDPFYSYTTEDDDIECSFNDDNSDGESDSD</sequence>
<comment type="caution">
    <text evidence="3">The sequence shown here is derived from an EMBL/GenBank/DDBJ whole genome shotgun (WGS) entry which is preliminary data.</text>
</comment>
<dbReference type="PANTHER" id="PTHR48258">
    <property type="entry name" value="DUF4218 DOMAIN-CONTAINING PROTEIN-RELATED"/>
    <property type="match status" value="1"/>
</dbReference>
<accession>A0AA88DUA8</accession>
<dbReference type="Gramene" id="FCD_00020390-RA">
    <property type="protein sequence ID" value="FCD_00020390-RA:cds"/>
    <property type="gene ID" value="FCD_00020390"/>
</dbReference>
<reference evidence="3" key="1">
    <citation type="submission" date="2023-07" db="EMBL/GenBank/DDBJ databases">
        <title>draft genome sequence of fig (Ficus carica).</title>
        <authorList>
            <person name="Takahashi T."/>
            <person name="Nishimura K."/>
        </authorList>
    </citation>
    <scope>NUCLEOTIDE SEQUENCE</scope>
</reference>
<evidence type="ECO:0000256" key="1">
    <source>
        <dbReference type="SAM" id="MobiDB-lite"/>
    </source>
</evidence>
<feature type="region of interest" description="Disordered" evidence="1">
    <location>
        <begin position="227"/>
        <end position="246"/>
    </location>
</feature>
<protein>
    <recommendedName>
        <fullName evidence="2">DUF4216 domain-containing protein</fullName>
    </recommendedName>
</protein>
<dbReference type="PANTHER" id="PTHR48258:SF6">
    <property type="entry name" value="LEUCINE-RICH REPEAT DOMAIN, L DOMAIN-CONTAINING PROTEIN"/>
    <property type="match status" value="1"/>
</dbReference>
<dbReference type="Proteomes" id="UP001187192">
    <property type="component" value="Unassembled WGS sequence"/>
</dbReference>
<keyword evidence="4" id="KW-1185">Reference proteome</keyword>